<dbReference type="EMBL" id="JAKPBZ010000105">
    <property type="protein sequence ID" value="MCL2891926.1"/>
    <property type="molecule type" value="Genomic_DNA"/>
</dbReference>
<evidence type="ECO:0000313" key="2">
    <source>
        <dbReference type="Proteomes" id="UP001203069"/>
    </source>
</evidence>
<keyword evidence="1" id="KW-0238">DNA-binding</keyword>
<name>A0ABT0MQ12_9GAMM</name>
<protein>
    <submittedName>
        <fullName evidence="1">AbrB/MazE/SpoVT family DNA-binding domain-containing protein</fullName>
    </submittedName>
</protein>
<keyword evidence="2" id="KW-1185">Reference proteome</keyword>
<organism evidence="1 2">
    <name type="scientific">Brenneria tiliae</name>
    <dbReference type="NCBI Taxonomy" id="2914984"/>
    <lineage>
        <taxon>Bacteria</taxon>
        <taxon>Pseudomonadati</taxon>
        <taxon>Pseudomonadota</taxon>
        <taxon>Gammaproteobacteria</taxon>
        <taxon>Enterobacterales</taxon>
        <taxon>Pectobacteriaceae</taxon>
        <taxon>Brenneria</taxon>
    </lineage>
</organism>
<sequence>MEHVIRLSRDGKHQVVILPAEFAFDADWVYIRRDREGNVILSKKSVKPDTWDNVLRLIQEANVPDTFLSQEKR</sequence>
<evidence type="ECO:0000313" key="1">
    <source>
        <dbReference type="EMBL" id="MCL2891926.1"/>
    </source>
</evidence>
<accession>A0ABT0MQ12</accession>
<proteinExistence type="predicted"/>
<dbReference type="GO" id="GO:0003677">
    <property type="term" value="F:DNA binding"/>
    <property type="evidence" value="ECO:0007669"/>
    <property type="project" value="UniProtKB-KW"/>
</dbReference>
<gene>
    <name evidence="1" type="ORF">MFP26_04325</name>
</gene>
<reference evidence="1 2" key="1">
    <citation type="submission" date="2022-02" db="EMBL/GenBank/DDBJ databases">
        <title>Description of Brenneria tiliae sp. nov. isolated from symptomatic Tilia x moltkei and Tilia x europaea trees in the UK.</title>
        <authorList>
            <person name="Kile H."/>
        </authorList>
    </citation>
    <scope>NUCLEOTIDE SEQUENCE [LARGE SCALE GENOMIC DNA]</scope>
    <source>
        <strain evidence="1 2">MC1SB4.1</strain>
    </source>
</reference>
<dbReference type="Proteomes" id="UP001203069">
    <property type="component" value="Unassembled WGS sequence"/>
</dbReference>
<comment type="caution">
    <text evidence="1">The sequence shown here is derived from an EMBL/GenBank/DDBJ whole genome shotgun (WGS) entry which is preliminary data.</text>
</comment>